<feature type="region of interest" description="Disordered" evidence="1">
    <location>
        <begin position="1"/>
        <end position="87"/>
    </location>
</feature>
<dbReference type="EMBL" id="CAUYUJ010004505">
    <property type="protein sequence ID" value="CAK0809870.1"/>
    <property type="molecule type" value="Genomic_DNA"/>
</dbReference>
<feature type="compositionally biased region" description="Gly residues" evidence="1">
    <location>
        <begin position="57"/>
        <end position="72"/>
    </location>
</feature>
<proteinExistence type="predicted"/>
<accession>A0ABN9QX35</accession>
<gene>
    <name evidence="2" type="ORF">PCOR1329_LOCUS15000</name>
</gene>
<name>A0ABN9QX35_9DINO</name>
<reference evidence="2" key="1">
    <citation type="submission" date="2023-10" db="EMBL/GenBank/DDBJ databases">
        <authorList>
            <person name="Chen Y."/>
            <person name="Shah S."/>
            <person name="Dougan E. K."/>
            <person name="Thang M."/>
            <person name="Chan C."/>
        </authorList>
    </citation>
    <scope>NUCLEOTIDE SEQUENCE [LARGE SCALE GENOMIC DNA]</scope>
</reference>
<organism evidence="2 3">
    <name type="scientific">Prorocentrum cordatum</name>
    <dbReference type="NCBI Taxonomy" id="2364126"/>
    <lineage>
        <taxon>Eukaryota</taxon>
        <taxon>Sar</taxon>
        <taxon>Alveolata</taxon>
        <taxon>Dinophyceae</taxon>
        <taxon>Prorocentrales</taxon>
        <taxon>Prorocentraceae</taxon>
        <taxon>Prorocentrum</taxon>
    </lineage>
</organism>
<protein>
    <submittedName>
        <fullName evidence="2">Uncharacterized protein</fullName>
    </submittedName>
</protein>
<dbReference type="Proteomes" id="UP001189429">
    <property type="component" value="Unassembled WGS sequence"/>
</dbReference>
<evidence type="ECO:0000313" key="2">
    <source>
        <dbReference type="EMBL" id="CAK0809870.1"/>
    </source>
</evidence>
<sequence>MPAERHAIQKSPAVSSPAPEPMATERQGARSGGGSAPRPRPSSRLGLEVQRQEAWTSGGGQRGALRRQGGGQPAQASGQPAQPPTLLELDGQDTFAAAAQDETQNVCVLLTPTCARPPRPVKTTQAAH</sequence>
<evidence type="ECO:0000256" key="1">
    <source>
        <dbReference type="SAM" id="MobiDB-lite"/>
    </source>
</evidence>
<comment type="caution">
    <text evidence="2">The sequence shown here is derived from an EMBL/GenBank/DDBJ whole genome shotgun (WGS) entry which is preliminary data.</text>
</comment>
<evidence type="ECO:0000313" key="3">
    <source>
        <dbReference type="Proteomes" id="UP001189429"/>
    </source>
</evidence>
<keyword evidence="3" id="KW-1185">Reference proteome</keyword>